<feature type="compositionally biased region" description="Polar residues" evidence="1">
    <location>
        <begin position="139"/>
        <end position="152"/>
    </location>
</feature>
<keyword evidence="4" id="KW-1185">Reference proteome</keyword>
<protein>
    <submittedName>
        <fullName evidence="3">U3 small nucleolar RNA-associated protein 25</fullName>
    </submittedName>
</protein>
<feature type="signal peptide" evidence="2">
    <location>
        <begin position="1"/>
        <end position="21"/>
    </location>
</feature>
<dbReference type="EMBL" id="JAHWGI010000234">
    <property type="protein sequence ID" value="KAK3911141.1"/>
    <property type="molecule type" value="Genomic_DNA"/>
</dbReference>
<evidence type="ECO:0000313" key="4">
    <source>
        <dbReference type="Proteomes" id="UP001219518"/>
    </source>
</evidence>
<gene>
    <name evidence="3" type="ORF">KUF71_020843</name>
</gene>
<comment type="caution">
    <text evidence="3">The sequence shown here is derived from an EMBL/GenBank/DDBJ whole genome shotgun (WGS) entry which is preliminary data.</text>
</comment>
<evidence type="ECO:0000256" key="1">
    <source>
        <dbReference type="SAM" id="MobiDB-lite"/>
    </source>
</evidence>
<feature type="region of interest" description="Disordered" evidence="1">
    <location>
        <begin position="20"/>
        <end position="39"/>
    </location>
</feature>
<feature type="chain" id="PRO_5041943426" evidence="2">
    <location>
        <begin position="22"/>
        <end position="290"/>
    </location>
</feature>
<keyword evidence="2" id="KW-0732">Signal</keyword>
<feature type="compositionally biased region" description="Low complexity" evidence="1">
    <location>
        <begin position="105"/>
        <end position="134"/>
    </location>
</feature>
<feature type="compositionally biased region" description="Basic and acidic residues" evidence="1">
    <location>
        <begin position="187"/>
        <end position="198"/>
    </location>
</feature>
<evidence type="ECO:0000256" key="2">
    <source>
        <dbReference type="SAM" id="SignalP"/>
    </source>
</evidence>
<accession>A0AAE1GXH7</accession>
<proteinExistence type="predicted"/>
<reference evidence="3" key="2">
    <citation type="journal article" date="2023" name="BMC Genomics">
        <title>Pest status, molecular evolution, and epigenetic factors derived from the genome assembly of Frankliniella fusca, a thysanopteran phytovirus vector.</title>
        <authorList>
            <person name="Catto M.A."/>
            <person name="Labadie P.E."/>
            <person name="Jacobson A.L."/>
            <person name="Kennedy G.G."/>
            <person name="Srinivasan R."/>
            <person name="Hunt B.G."/>
        </authorList>
    </citation>
    <scope>NUCLEOTIDE SEQUENCE</scope>
    <source>
        <strain evidence="3">PL_HMW_Pooled</strain>
    </source>
</reference>
<sequence>MCGPVAMLLVLLVAAAQGGAATHRDPRRDPHPHRDLPTRIGDHLINADAATYAEDAAVAEAAAHFDVAADSVRFVGGDTVHDADAEALSEYTSSSSSGGRGGSSSSGTSGRRSGIQIGSNQSGSSRASGRGQSSIKIGATNTSLRANISLPNRTLATTTTSTTTTTTTEAAPSRSTPTTTPAAPGEQDEHDHDHDYGRRHSSGWASDADGKKRLRVGLVLPYKAFGTRDYTKALTQAISGVQRTSSRGRNLVGSRGFDLQGRISMMPLTPSPKVTLEQVTLEMRQREEST</sequence>
<feature type="compositionally biased region" description="Basic and acidic residues" evidence="1">
    <location>
        <begin position="22"/>
        <end position="39"/>
    </location>
</feature>
<name>A0AAE1GXH7_9NEOP</name>
<dbReference type="Proteomes" id="UP001219518">
    <property type="component" value="Unassembled WGS sequence"/>
</dbReference>
<evidence type="ECO:0000313" key="3">
    <source>
        <dbReference type="EMBL" id="KAK3911141.1"/>
    </source>
</evidence>
<organism evidence="3 4">
    <name type="scientific">Frankliniella fusca</name>
    <dbReference type="NCBI Taxonomy" id="407009"/>
    <lineage>
        <taxon>Eukaryota</taxon>
        <taxon>Metazoa</taxon>
        <taxon>Ecdysozoa</taxon>
        <taxon>Arthropoda</taxon>
        <taxon>Hexapoda</taxon>
        <taxon>Insecta</taxon>
        <taxon>Pterygota</taxon>
        <taxon>Neoptera</taxon>
        <taxon>Paraneoptera</taxon>
        <taxon>Thysanoptera</taxon>
        <taxon>Terebrantia</taxon>
        <taxon>Thripoidea</taxon>
        <taxon>Thripidae</taxon>
        <taxon>Frankliniella</taxon>
    </lineage>
</organism>
<reference evidence="3" key="1">
    <citation type="submission" date="2021-07" db="EMBL/GenBank/DDBJ databases">
        <authorList>
            <person name="Catto M.A."/>
            <person name="Jacobson A."/>
            <person name="Kennedy G."/>
            <person name="Labadie P."/>
            <person name="Hunt B.G."/>
            <person name="Srinivasan R."/>
        </authorList>
    </citation>
    <scope>NUCLEOTIDE SEQUENCE</scope>
    <source>
        <strain evidence="3">PL_HMW_Pooled</strain>
        <tissue evidence="3">Head</tissue>
    </source>
</reference>
<feature type="compositionally biased region" description="Low complexity" evidence="1">
    <location>
        <begin position="154"/>
        <end position="184"/>
    </location>
</feature>
<feature type="region of interest" description="Disordered" evidence="1">
    <location>
        <begin position="88"/>
        <end position="207"/>
    </location>
</feature>
<dbReference type="AlphaFoldDB" id="A0AAE1GXH7"/>